<name>A0AAD4CTY8_ASPNN</name>
<dbReference type="Gene3D" id="2.40.70.10">
    <property type="entry name" value="Acid Proteases"/>
    <property type="match status" value="1"/>
</dbReference>
<dbReference type="EMBL" id="VCAU01000011">
    <property type="protein sequence ID" value="KAF9892681.1"/>
    <property type="molecule type" value="Genomic_DNA"/>
</dbReference>
<accession>A0AAD4CTY8</accession>
<dbReference type="AlphaFoldDB" id="A0AAD4CTY8"/>
<organism evidence="2 3">
    <name type="scientific">Aspergillus nanangensis</name>
    <dbReference type="NCBI Taxonomy" id="2582783"/>
    <lineage>
        <taxon>Eukaryota</taxon>
        <taxon>Fungi</taxon>
        <taxon>Dikarya</taxon>
        <taxon>Ascomycota</taxon>
        <taxon>Pezizomycotina</taxon>
        <taxon>Eurotiomycetes</taxon>
        <taxon>Eurotiomycetidae</taxon>
        <taxon>Eurotiales</taxon>
        <taxon>Aspergillaceae</taxon>
        <taxon>Aspergillus</taxon>
        <taxon>Aspergillus subgen. Circumdati</taxon>
    </lineage>
</organism>
<gene>
    <name evidence="2" type="ORF">FE257_001083</name>
</gene>
<feature type="compositionally biased region" description="Low complexity" evidence="1">
    <location>
        <begin position="13"/>
        <end position="25"/>
    </location>
</feature>
<feature type="compositionally biased region" description="Polar residues" evidence="1">
    <location>
        <begin position="61"/>
        <end position="80"/>
    </location>
</feature>
<evidence type="ECO:0000256" key="1">
    <source>
        <dbReference type="SAM" id="MobiDB-lite"/>
    </source>
</evidence>
<protein>
    <submittedName>
        <fullName evidence="2">Uncharacterized protein</fullName>
    </submittedName>
</protein>
<feature type="compositionally biased region" description="Acidic residues" evidence="1">
    <location>
        <begin position="1"/>
        <end position="10"/>
    </location>
</feature>
<comment type="caution">
    <text evidence="2">The sequence shown here is derived from an EMBL/GenBank/DDBJ whole genome shotgun (WGS) entry which is preliminary data.</text>
</comment>
<evidence type="ECO:0000313" key="2">
    <source>
        <dbReference type="EMBL" id="KAF9892681.1"/>
    </source>
</evidence>
<dbReference type="InterPro" id="IPR021109">
    <property type="entry name" value="Peptidase_aspartic_dom_sf"/>
</dbReference>
<proteinExistence type="predicted"/>
<dbReference type="Proteomes" id="UP001194746">
    <property type="component" value="Unassembled WGS sequence"/>
</dbReference>
<feature type="compositionally biased region" description="Polar residues" evidence="1">
    <location>
        <begin position="26"/>
        <end position="40"/>
    </location>
</feature>
<reference evidence="2" key="1">
    <citation type="journal article" date="2019" name="Beilstein J. Org. Chem.">
        <title>Nanangenines: drimane sesquiterpenoids as the dominant metabolite cohort of a novel Australian fungus, Aspergillus nanangensis.</title>
        <authorList>
            <person name="Lacey H.J."/>
            <person name="Gilchrist C.L.M."/>
            <person name="Crombie A."/>
            <person name="Kalaitzis J.A."/>
            <person name="Vuong D."/>
            <person name="Rutledge P.J."/>
            <person name="Turner P."/>
            <person name="Pitt J.I."/>
            <person name="Lacey E."/>
            <person name="Chooi Y.H."/>
            <person name="Piggott A.M."/>
        </authorList>
    </citation>
    <scope>NUCLEOTIDE SEQUENCE</scope>
    <source>
        <strain evidence="2">MST-FP2251</strain>
    </source>
</reference>
<reference evidence="2" key="2">
    <citation type="submission" date="2020-02" db="EMBL/GenBank/DDBJ databases">
        <authorList>
            <person name="Gilchrist C.L.M."/>
            <person name="Chooi Y.-H."/>
        </authorList>
    </citation>
    <scope>NUCLEOTIDE SEQUENCE</scope>
    <source>
        <strain evidence="2">MST-FP2251</strain>
    </source>
</reference>
<dbReference type="CDD" id="cd00303">
    <property type="entry name" value="retropepsin_like"/>
    <property type="match status" value="1"/>
</dbReference>
<keyword evidence="3" id="KW-1185">Reference proteome</keyword>
<evidence type="ECO:0000313" key="3">
    <source>
        <dbReference type="Proteomes" id="UP001194746"/>
    </source>
</evidence>
<feature type="region of interest" description="Disordered" evidence="1">
    <location>
        <begin position="1"/>
        <end position="150"/>
    </location>
</feature>
<sequence>MDAQEIEGDEQAGSSSEGMSGPSSSHHYSTVASTHSSTALSVRRVSRAPAPSTHTVHPPTTAGSTSDRAQINRRLLSSQVERLEPYDAADSSRQSLDGSPVFSRSQLYDFGTPDSTAPATPPPAYESFEDESHRKPNGPETTDRSQQNPGESFCRVGYMVKADLEVQPILITFDTQSGENLLSVEMADKLGFGLMECDDVILCPLRTKSAINSEIIATRKVTVDWYFQSEAATYTTTFLVVDMKDYDAILGKHCLAEYGIVTVFDRGPGHGGILRQPNE</sequence>
<feature type="compositionally biased region" description="Polar residues" evidence="1">
    <location>
        <begin position="91"/>
        <end position="106"/>
    </location>
</feature>